<dbReference type="Gene3D" id="3.10.180.10">
    <property type="entry name" value="2,3-Dihydroxybiphenyl 1,2-Dioxygenase, domain 1"/>
    <property type="match status" value="1"/>
</dbReference>
<gene>
    <name evidence="2" type="ORF">SAMN04487771_104613</name>
</gene>
<dbReference type="SUPFAM" id="SSF54593">
    <property type="entry name" value="Glyoxalase/Bleomycin resistance protein/Dihydroxybiphenyl dioxygenase"/>
    <property type="match status" value="1"/>
</dbReference>
<name>A0A1I0HBS4_9FIRM</name>
<accession>A0A1I0HBS4</accession>
<dbReference type="PROSITE" id="PS51819">
    <property type="entry name" value="VOC"/>
    <property type="match status" value="1"/>
</dbReference>
<evidence type="ECO:0000313" key="2">
    <source>
        <dbReference type="EMBL" id="SET80293.1"/>
    </source>
</evidence>
<evidence type="ECO:0000259" key="1">
    <source>
        <dbReference type="PROSITE" id="PS51819"/>
    </source>
</evidence>
<dbReference type="eggNOG" id="COG0800">
    <property type="taxonomic scope" value="Bacteria"/>
</dbReference>
<protein>
    <submittedName>
        <fullName evidence="2">2-dehydro-3-deoxyphosphogluconate aldolase / (4S)-4-hydroxy-2-oxoglutarate aldolase</fullName>
    </submittedName>
</protein>
<dbReference type="InterPro" id="IPR037523">
    <property type="entry name" value="VOC_core"/>
</dbReference>
<reference evidence="2 3" key="1">
    <citation type="submission" date="2016-10" db="EMBL/GenBank/DDBJ databases">
        <authorList>
            <person name="de Groot N.N."/>
        </authorList>
    </citation>
    <scope>NUCLEOTIDE SEQUENCE [LARGE SCALE GENOMIC DNA]</scope>
    <source>
        <strain evidence="2 3">KH1P1</strain>
    </source>
</reference>
<proteinExistence type="predicted"/>
<feature type="domain" description="VOC" evidence="1">
    <location>
        <begin position="11"/>
        <end position="120"/>
    </location>
</feature>
<dbReference type="EMBL" id="FOIL01000046">
    <property type="protein sequence ID" value="SET80293.1"/>
    <property type="molecule type" value="Genomic_DNA"/>
</dbReference>
<sequence>MREDVKKFDFELAHVGINHDNAEEAKKTAQVLADLFGFELRETEGSIFVNEQFELMKRQYLGRLGHIAVRTSHIDEAKKYLEDKGIAFDEDSAGYAPDGQLNVIYFRDDIAGFRFHLTRRQ</sequence>
<organism evidence="2 3">
    <name type="scientific">[Clostridium] aminophilum</name>
    <dbReference type="NCBI Taxonomy" id="1526"/>
    <lineage>
        <taxon>Bacteria</taxon>
        <taxon>Bacillati</taxon>
        <taxon>Bacillota</taxon>
        <taxon>Clostridia</taxon>
        <taxon>Lachnospirales</taxon>
        <taxon>Lachnospiraceae</taxon>
    </lineage>
</organism>
<dbReference type="Proteomes" id="UP000199820">
    <property type="component" value="Unassembled WGS sequence"/>
</dbReference>
<dbReference type="STRING" id="1526.SAMN02910262_01381"/>
<dbReference type="OrthoDB" id="9802667at2"/>
<dbReference type="RefSeq" id="WP_074650142.1">
    <property type="nucleotide sequence ID" value="NZ_FOIL01000046.1"/>
</dbReference>
<keyword evidence="3" id="KW-1185">Reference proteome</keyword>
<dbReference type="AlphaFoldDB" id="A0A1I0HBS4"/>
<evidence type="ECO:0000313" key="3">
    <source>
        <dbReference type="Proteomes" id="UP000199820"/>
    </source>
</evidence>
<dbReference type="InterPro" id="IPR029068">
    <property type="entry name" value="Glyas_Bleomycin-R_OHBP_Dase"/>
</dbReference>